<reference evidence="1 2" key="1">
    <citation type="submission" date="2023-04" db="EMBL/GenBank/DDBJ databases">
        <title>Ectobacillus antri isolated from activated sludge.</title>
        <authorList>
            <person name="Yan P."/>
            <person name="Liu X."/>
        </authorList>
    </citation>
    <scope>NUCLEOTIDE SEQUENCE [LARGE SCALE GENOMIC DNA]</scope>
    <source>
        <strain evidence="1 2">C18H</strain>
    </source>
</reference>
<accession>A0ABT6H9P1</accession>
<comment type="caution">
    <text evidence="1">The sequence shown here is derived from an EMBL/GenBank/DDBJ whole genome shotgun (WGS) entry which is preliminary data.</text>
</comment>
<dbReference type="Pfam" id="PF13040">
    <property type="entry name" value="Fur_reg_FbpB"/>
    <property type="match status" value="1"/>
</dbReference>
<name>A0ABT6H9P1_9BACI</name>
<dbReference type="EMBL" id="JARULN010000028">
    <property type="protein sequence ID" value="MDG5755434.1"/>
    <property type="molecule type" value="Genomic_DNA"/>
</dbReference>
<gene>
    <name evidence="1" type="ORF">P6P90_16155</name>
</gene>
<dbReference type="Proteomes" id="UP001218246">
    <property type="component" value="Unassembled WGS sequence"/>
</dbReference>
<protein>
    <submittedName>
        <fullName evidence="1">FbpB family small basic protein</fullName>
    </submittedName>
</protein>
<dbReference type="InterPro" id="IPR025004">
    <property type="entry name" value="SenN/SenS"/>
</dbReference>
<organism evidence="1 2">
    <name type="scientific">Ectobacillus antri</name>
    <dbReference type="NCBI Taxonomy" id="2486280"/>
    <lineage>
        <taxon>Bacteria</taxon>
        <taxon>Bacillati</taxon>
        <taxon>Bacillota</taxon>
        <taxon>Bacilli</taxon>
        <taxon>Bacillales</taxon>
        <taxon>Bacillaceae</taxon>
        <taxon>Ectobacillus</taxon>
    </lineage>
</organism>
<evidence type="ECO:0000313" key="2">
    <source>
        <dbReference type="Proteomes" id="UP001218246"/>
    </source>
</evidence>
<evidence type="ECO:0000313" key="1">
    <source>
        <dbReference type="EMBL" id="MDG5755434.1"/>
    </source>
</evidence>
<sequence length="56" mass="6633">MLKRIKAQRKSFQQLVQENKANLLRDREALEKIELKIEKRYERNAASAIKTVAFTD</sequence>
<keyword evidence="2" id="KW-1185">Reference proteome</keyword>
<dbReference type="RefSeq" id="WP_124564969.1">
    <property type="nucleotide sequence ID" value="NZ_JARRRY010000028.1"/>
</dbReference>
<proteinExistence type="predicted"/>